<proteinExistence type="predicted"/>
<accession>A0A1V4H7M4</accession>
<name>A0A1V4H7M4_9BACL</name>
<dbReference type="AlphaFoldDB" id="A0A1V4H7M4"/>
<sequence>MNIEKEIELLKYQIQLLKTVIGGDSHPFHMYMLDHNITQDQHGLIMDILIVMNHRLSQKDDPTSKKFFEAKKEMIQSRLTKLQIDENQIELFSESIPTFKEFQSIIAAYLPSDINPKHLLMSALSQELCPTLCNHLLSQV</sequence>
<dbReference type="OrthoDB" id="2909391at2"/>
<protein>
    <recommendedName>
        <fullName evidence="3">DUF1878 domain-containing protein</fullName>
    </recommendedName>
</protein>
<dbReference type="InterPro" id="IPR035945">
    <property type="entry name" value="YhaI-like_sf"/>
</dbReference>
<organism evidence="1 2">
    <name type="scientific">Paenibacillus ferrarius</name>
    <dbReference type="NCBI Taxonomy" id="1469647"/>
    <lineage>
        <taxon>Bacteria</taxon>
        <taxon>Bacillati</taxon>
        <taxon>Bacillota</taxon>
        <taxon>Bacilli</taxon>
        <taxon>Bacillales</taxon>
        <taxon>Paenibacillaceae</taxon>
        <taxon>Paenibacillus</taxon>
    </lineage>
</organism>
<gene>
    <name evidence="1" type="ORF">BC351_13245</name>
</gene>
<dbReference type="STRING" id="1469647.BC351_13245"/>
<dbReference type="Proteomes" id="UP000190626">
    <property type="component" value="Unassembled WGS sequence"/>
</dbReference>
<dbReference type="RefSeq" id="WP_079421211.1">
    <property type="nucleotide sequence ID" value="NZ_MBTG01000072.1"/>
</dbReference>
<evidence type="ECO:0000313" key="1">
    <source>
        <dbReference type="EMBL" id="OPH46890.1"/>
    </source>
</evidence>
<keyword evidence="2" id="KW-1185">Reference proteome</keyword>
<reference evidence="2" key="1">
    <citation type="submission" date="2016-07" db="EMBL/GenBank/DDBJ databases">
        <authorList>
            <person name="Florea S."/>
            <person name="Webb J.S."/>
            <person name="Jaromczyk J."/>
            <person name="Schardl C.L."/>
        </authorList>
    </citation>
    <scope>NUCLEOTIDE SEQUENCE [LARGE SCALE GENOMIC DNA]</scope>
    <source>
        <strain evidence="2">CY1</strain>
    </source>
</reference>
<evidence type="ECO:0000313" key="2">
    <source>
        <dbReference type="Proteomes" id="UP000190626"/>
    </source>
</evidence>
<comment type="caution">
    <text evidence="1">The sequence shown here is derived from an EMBL/GenBank/DDBJ whole genome shotgun (WGS) entry which is preliminary data.</text>
</comment>
<dbReference type="EMBL" id="MBTG01000072">
    <property type="protein sequence ID" value="OPH46890.1"/>
    <property type="molecule type" value="Genomic_DNA"/>
</dbReference>
<evidence type="ECO:0008006" key="3">
    <source>
        <dbReference type="Google" id="ProtNLM"/>
    </source>
</evidence>
<dbReference type="Gene3D" id="1.10.3750.10">
    <property type="entry name" value="YhaI-like"/>
    <property type="match status" value="1"/>
</dbReference>